<dbReference type="Gene3D" id="3.30.160.390">
    <property type="entry name" value="Integrase, DNA-binding domain"/>
    <property type="match status" value="1"/>
</dbReference>
<dbReference type="PANTHER" id="PTHR30629:SF6">
    <property type="entry name" value="PROPHAGE INTEGRASE INTA-RELATED"/>
    <property type="match status" value="1"/>
</dbReference>
<dbReference type="OrthoDB" id="8556969at2"/>
<dbReference type="SUPFAM" id="SSF56349">
    <property type="entry name" value="DNA breaking-rejoining enzymes"/>
    <property type="match status" value="1"/>
</dbReference>
<organism evidence="5 6">
    <name type="scientific">Massilia oculi</name>
    <dbReference type="NCBI Taxonomy" id="945844"/>
    <lineage>
        <taxon>Bacteria</taxon>
        <taxon>Pseudomonadati</taxon>
        <taxon>Pseudomonadota</taxon>
        <taxon>Betaproteobacteria</taxon>
        <taxon>Burkholderiales</taxon>
        <taxon>Oxalobacteraceae</taxon>
        <taxon>Telluria group</taxon>
        <taxon>Massilia</taxon>
    </lineage>
</organism>
<reference evidence="5 6" key="1">
    <citation type="submission" date="2018-05" db="EMBL/GenBank/DDBJ databases">
        <title>Complete genome sequence of Massilia oculi sp. nov. CCUG 43427T (=DSM 26321T), the type strain of M. oculi, and comparison with genome sequences of other Massilia strains.</title>
        <authorList>
            <person name="Zhu B."/>
        </authorList>
    </citation>
    <scope>NUCLEOTIDE SEQUENCE [LARGE SCALE GENOMIC DNA]</scope>
    <source>
        <strain evidence="5 6">CCUG 43427</strain>
    </source>
</reference>
<evidence type="ECO:0000313" key="6">
    <source>
        <dbReference type="Proteomes" id="UP000245820"/>
    </source>
</evidence>
<dbReference type="InterPro" id="IPR013762">
    <property type="entry name" value="Integrase-like_cat_sf"/>
</dbReference>
<dbReference type="GO" id="GO:0006310">
    <property type="term" value="P:DNA recombination"/>
    <property type="evidence" value="ECO:0007669"/>
    <property type="project" value="UniProtKB-KW"/>
</dbReference>
<evidence type="ECO:0000259" key="4">
    <source>
        <dbReference type="PROSITE" id="PS51898"/>
    </source>
</evidence>
<dbReference type="GO" id="GO:0003677">
    <property type="term" value="F:DNA binding"/>
    <property type="evidence" value="ECO:0007669"/>
    <property type="project" value="InterPro"/>
</dbReference>
<dbReference type="Pfam" id="PF13356">
    <property type="entry name" value="Arm-DNA-bind_3"/>
    <property type="match status" value="1"/>
</dbReference>
<evidence type="ECO:0000313" key="5">
    <source>
        <dbReference type="EMBL" id="AWL05225.1"/>
    </source>
</evidence>
<dbReference type="InterPro" id="IPR002104">
    <property type="entry name" value="Integrase_catalytic"/>
</dbReference>
<keyword evidence="6" id="KW-1185">Reference proteome</keyword>
<dbReference type="GO" id="GO:0015074">
    <property type="term" value="P:DNA integration"/>
    <property type="evidence" value="ECO:0007669"/>
    <property type="project" value="UniProtKB-KW"/>
</dbReference>
<protein>
    <submittedName>
        <fullName evidence="5">Preprotein translocase</fullName>
    </submittedName>
</protein>
<dbReference type="PANTHER" id="PTHR30629">
    <property type="entry name" value="PROPHAGE INTEGRASE"/>
    <property type="match status" value="1"/>
</dbReference>
<evidence type="ECO:0000256" key="2">
    <source>
        <dbReference type="ARBA" id="ARBA00022908"/>
    </source>
</evidence>
<name>A0A2S2DIQ4_9BURK</name>
<sequence length="442" mass="49393">MARTKFTIGRIREFQCESGKSQSFLWDTEAPGLGLRVTATGAKSYIFQAKLNNEALRMTIGSVDTWRIDEAQAEARQLKVIVDRGQDPRQVKAQQQATQEAARTAADAKALRESVTLGDIWADYVADRIASRENGWSDHHIAAHRKLIQAGGERRLRSPKLTEPGPLFSLSRVPLIALTTERIEAWARAEAKIRPSSARLAYRLLKACMNWCGTHKTYSSIVPDNPTRSTRIRESLGKPKRRNDVLQKAMLKPWFDAVRKIGNPVFAAYLQCLLLTGARREELAQLRWDDVSFAWGGRMILKDKIEGKREIPLTPYVASLLLQLPRRNQWVFSSLASALGHIAEPRIAHNEALASAGLPHLTLHGLRRSFATLSEWVGTPEGIAGEIQGHAPKGVREQSYIRRHLDLLSLWHVKIEEWILCEAGISCQSSKQNPNGADVAAA</sequence>
<comment type="similarity">
    <text evidence="1">Belongs to the 'phage' integrase family.</text>
</comment>
<accession>A0A2S2DIQ4</accession>
<dbReference type="KEGG" id="mtim:DIR46_12845"/>
<evidence type="ECO:0000256" key="1">
    <source>
        <dbReference type="ARBA" id="ARBA00008857"/>
    </source>
</evidence>
<keyword evidence="2" id="KW-0229">DNA integration</keyword>
<dbReference type="PROSITE" id="PS51898">
    <property type="entry name" value="TYR_RECOMBINASE"/>
    <property type="match status" value="1"/>
</dbReference>
<dbReference type="Gene3D" id="1.10.443.10">
    <property type="entry name" value="Intergrase catalytic core"/>
    <property type="match status" value="1"/>
</dbReference>
<dbReference type="InterPro" id="IPR011010">
    <property type="entry name" value="DNA_brk_join_enz"/>
</dbReference>
<keyword evidence="3" id="KW-0233">DNA recombination</keyword>
<dbReference type="Proteomes" id="UP000245820">
    <property type="component" value="Chromosome"/>
</dbReference>
<dbReference type="RefSeq" id="WP_109345559.1">
    <property type="nucleotide sequence ID" value="NZ_CP029343.1"/>
</dbReference>
<evidence type="ECO:0000256" key="3">
    <source>
        <dbReference type="ARBA" id="ARBA00023172"/>
    </source>
</evidence>
<dbReference type="InterPro" id="IPR025166">
    <property type="entry name" value="Integrase_DNA_bind_dom"/>
</dbReference>
<proteinExistence type="inferred from homology"/>
<dbReference type="InterPro" id="IPR050808">
    <property type="entry name" value="Phage_Integrase"/>
</dbReference>
<gene>
    <name evidence="5" type="ORF">DIR46_12845</name>
</gene>
<dbReference type="InterPro" id="IPR038488">
    <property type="entry name" value="Integrase_DNA-bd_sf"/>
</dbReference>
<dbReference type="AlphaFoldDB" id="A0A2S2DIQ4"/>
<dbReference type="Pfam" id="PF00589">
    <property type="entry name" value="Phage_integrase"/>
    <property type="match status" value="1"/>
</dbReference>
<dbReference type="EMBL" id="CP029343">
    <property type="protein sequence ID" value="AWL05225.1"/>
    <property type="molecule type" value="Genomic_DNA"/>
</dbReference>
<feature type="domain" description="Tyr recombinase" evidence="4">
    <location>
        <begin position="241"/>
        <end position="415"/>
    </location>
</feature>